<reference evidence="7 8" key="1">
    <citation type="journal article" date="2020" name="J. Phycol.">
        <title>Comparative genome analysis reveals Cyanidiococcus gen. nov., a new extremophilic red algal genus sister to Cyanidioschyzon (Cyanidioschyzonaceae, Rhodophyta).</title>
        <authorList>
            <person name="Liu S.-L."/>
            <person name="Chiang Y.-R."/>
            <person name="Yoon H.S."/>
            <person name="Fu H.-Y."/>
        </authorList>
    </citation>
    <scope>NUCLEOTIDE SEQUENCE [LARGE SCALE GENOMIC DNA]</scope>
    <source>
        <strain evidence="7 8">THAL066</strain>
    </source>
</reference>
<dbReference type="AlphaFoldDB" id="A0A7J7IDS8"/>
<evidence type="ECO:0000256" key="1">
    <source>
        <dbReference type="ARBA" id="ARBA00004604"/>
    </source>
</evidence>
<dbReference type="OrthoDB" id="10514412at2759"/>
<evidence type="ECO:0008006" key="9">
    <source>
        <dbReference type="Google" id="ProtNLM"/>
    </source>
</evidence>
<comment type="similarity">
    <text evidence="2">Belongs to the eukaryotic RPA49/POLR1E RNA polymerase subunit family.</text>
</comment>
<dbReference type="Proteomes" id="UP000530660">
    <property type="component" value="Unassembled WGS sequence"/>
</dbReference>
<evidence type="ECO:0000256" key="4">
    <source>
        <dbReference type="ARBA" id="ARBA00023163"/>
    </source>
</evidence>
<dbReference type="GO" id="GO:0005730">
    <property type="term" value="C:nucleolus"/>
    <property type="evidence" value="ECO:0007669"/>
    <property type="project" value="UniProtKB-SubCell"/>
</dbReference>
<evidence type="ECO:0000256" key="3">
    <source>
        <dbReference type="ARBA" id="ARBA00022478"/>
    </source>
</evidence>
<accession>A0A7J7IDS8</accession>
<comment type="subcellular location">
    <subcellularLocation>
        <location evidence="1">Nucleus</location>
        <location evidence="1">Nucleolus</location>
    </subcellularLocation>
</comment>
<dbReference type="PANTHER" id="PTHR14440">
    <property type="entry name" value="DNA-DIRECTED RNA POLYMERASE I SUBUNIT RPA49"/>
    <property type="match status" value="1"/>
</dbReference>
<dbReference type="EMBL" id="VWRR01000017">
    <property type="protein sequence ID" value="KAF6000839.1"/>
    <property type="molecule type" value="Genomic_DNA"/>
</dbReference>
<evidence type="ECO:0000256" key="5">
    <source>
        <dbReference type="ARBA" id="ARBA00023242"/>
    </source>
</evidence>
<dbReference type="GO" id="GO:0000428">
    <property type="term" value="C:DNA-directed RNA polymerase complex"/>
    <property type="evidence" value="ECO:0007669"/>
    <property type="project" value="UniProtKB-KW"/>
</dbReference>
<keyword evidence="4" id="KW-0804">Transcription</keyword>
<comment type="caution">
    <text evidence="7">The sequence shown here is derived from an EMBL/GenBank/DDBJ whole genome shotgun (WGS) entry which is preliminary data.</text>
</comment>
<dbReference type="InterPro" id="IPR009668">
    <property type="entry name" value="RNA_pol-assoc_fac_A49-like"/>
</dbReference>
<feature type="region of interest" description="Disordered" evidence="6">
    <location>
        <begin position="227"/>
        <end position="249"/>
    </location>
</feature>
<dbReference type="GO" id="GO:0003677">
    <property type="term" value="F:DNA binding"/>
    <property type="evidence" value="ECO:0007669"/>
    <property type="project" value="InterPro"/>
</dbReference>
<dbReference type="GO" id="GO:0006351">
    <property type="term" value="P:DNA-templated transcription"/>
    <property type="evidence" value="ECO:0007669"/>
    <property type="project" value="InterPro"/>
</dbReference>
<gene>
    <name evidence="7" type="ORF">F1559_001223</name>
</gene>
<dbReference type="Pfam" id="PF06870">
    <property type="entry name" value="RNA_pol_I_A49"/>
    <property type="match status" value="1"/>
</dbReference>
<keyword evidence="3" id="KW-0240">DNA-directed RNA polymerase</keyword>
<keyword evidence="5" id="KW-0539">Nucleus</keyword>
<evidence type="ECO:0000256" key="2">
    <source>
        <dbReference type="ARBA" id="ARBA00009430"/>
    </source>
</evidence>
<protein>
    <recommendedName>
        <fullName evidence="9">DNA-directed RNA polymerase I subunit rpa49</fullName>
    </recommendedName>
</protein>
<evidence type="ECO:0000313" key="8">
    <source>
        <dbReference type="Proteomes" id="UP000530660"/>
    </source>
</evidence>
<evidence type="ECO:0000313" key="7">
    <source>
        <dbReference type="EMBL" id="KAF6000839.1"/>
    </source>
</evidence>
<sequence length="496" mass="54610">MSSTSSSSTSWRIRVVRDSKPARGVWAFHGCDEAHCPSGVARWTPNGHSGHLDSLQGRFSGSLKEYKEQGGFGGSGTTPMDSIANLTPTFGQYALLALDEAAREVQLMPIRASVILRADKVTRETSETSVHSAAHCNKRTENLAKGQHSSGASLQQVAAMDQHEARGALVAAFGSKRQKRARSIASASRITTESMQATEAALQQTVVMESSLAGNQPMLLKESTTCHEREDSNQSLANRSTPGFAEAPTESAQLVPAFDAEATTAENAYPLLDGCLPSQFLSMYRASAAEMEDLWKSMKYANRVNLCADAIQGSPVLDDESRNRAESADKSSALLHRCTILYMHILLECYHRWPQRIEAAFENDDGAALSTERSTRPDALRWLPGWLQRLLLERFSQDDPTSTKRIVEKERLLHHILVLYLHAFGFVDQPIDKLAEALHLQPARCATYFKYIGLSVRRERAPRAAASTGAGSSGLIVSLDRLPLQFPPAVRRQRYR</sequence>
<evidence type="ECO:0000256" key="6">
    <source>
        <dbReference type="SAM" id="MobiDB-lite"/>
    </source>
</evidence>
<name>A0A7J7IDS8_9RHOD</name>
<proteinExistence type="inferred from homology"/>
<keyword evidence="8" id="KW-1185">Reference proteome</keyword>
<organism evidence="7 8">
    <name type="scientific">Cyanidiococcus yangmingshanensis</name>
    <dbReference type="NCBI Taxonomy" id="2690220"/>
    <lineage>
        <taxon>Eukaryota</taxon>
        <taxon>Rhodophyta</taxon>
        <taxon>Bangiophyceae</taxon>
        <taxon>Cyanidiales</taxon>
        <taxon>Cyanidiaceae</taxon>
        <taxon>Cyanidiococcus</taxon>
    </lineage>
</organism>